<comment type="subcellular location">
    <subcellularLocation>
        <location evidence="3">Cytoplasm</location>
        <location evidence="3">Cytoskeleton</location>
        <location evidence="3">Microtubule organizing center</location>
        <location evidence="3">Centrosome</location>
    </subcellularLocation>
    <subcellularLocation>
        <location evidence="1">Cytoplasm</location>
        <location evidence="1">Cytoskeleton</location>
        <location evidence="1">Spindle</location>
    </subcellularLocation>
    <subcellularLocation>
        <location evidence="4">Golgi apparatus membrane</location>
        <topology evidence="4">Single-pass type I membrane protein</topology>
    </subcellularLocation>
    <subcellularLocation>
        <location evidence="2">Midbody</location>
    </subcellularLocation>
</comment>
<keyword evidence="14 23" id="KW-0472">Membrane</keyword>
<dbReference type="Proteomes" id="UP000269221">
    <property type="component" value="Unassembled WGS sequence"/>
</dbReference>
<keyword evidence="10" id="KW-0013">ADP-ribosylation</keyword>
<dbReference type="FunFam" id="2.60.40.10:FF:000483">
    <property type="entry name" value="HEPACAM family member 2 isoform X1"/>
    <property type="match status" value="1"/>
</dbReference>
<proteinExistence type="predicted"/>
<evidence type="ECO:0000259" key="24">
    <source>
        <dbReference type="PROSITE" id="PS50835"/>
    </source>
</evidence>
<evidence type="ECO:0000256" key="9">
    <source>
        <dbReference type="ARBA" id="ARBA00022737"/>
    </source>
</evidence>
<dbReference type="GO" id="GO:0000139">
    <property type="term" value="C:Golgi membrane"/>
    <property type="evidence" value="ECO:0007669"/>
    <property type="project" value="UniProtKB-SubCell"/>
</dbReference>
<gene>
    <name evidence="25" type="ORF">DUI87_18175</name>
</gene>
<keyword evidence="16" id="KW-0325">Glycoprotein</keyword>
<evidence type="ECO:0000256" key="18">
    <source>
        <dbReference type="ARBA" id="ARBA00023306"/>
    </source>
</evidence>
<dbReference type="InterPro" id="IPR003598">
    <property type="entry name" value="Ig_sub2"/>
</dbReference>
<evidence type="ECO:0000256" key="12">
    <source>
        <dbReference type="ARBA" id="ARBA00022989"/>
    </source>
</evidence>
<keyword evidence="5" id="KW-0963">Cytoplasm</keyword>
<dbReference type="InterPro" id="IPR007110">
    <property type="entry name" value="Ig-like_dom"/>
</dbReference>
<dbReference type="InterPro" id="IPR052280">
    <property type="entry name" value="HEPACAM_domain"/>
</dbReference>
<dbReference type="InterPro" id="IPR013106">
    <property type="entry name" value="Ig_V-set"/>
</dbReference>
<dbReference type="OrthoDB" id="9872799at2759"/>
<dbReference type="PROSITE" id="PS50835">
    <property type="entry name" value="IG_LIKE"/>
    <property type="match status" value="2"/>
</dbReference>
<dbReference type="Gene3D" id="2.60.40.10">
    <property type="entry name" value="Immunoglobulins"/>
    <property type="match status" value="3"/>
</dbReference>
<evidence type="ECO:0000256" key="13">
    <source>
        <dbReference type="ARBA" id="ARBA00023034"/>
    </source>
</evidence>
<keyword evidence="8" id="KW-0732">Signal</keyword>
<evidence type="ECO:0000256" key="21">
    <source>
        <dbReference type="ARBA" id="ARBA00073791"/>
    </source>
</evidence>
<dbReference type="GO" id="GO:0005819">
    <property type="term" value="C:spindle"/>
    <property type="evidence" value="ECO:0007669"/>
    <property type="project" value="UniProtKB-SubCell"/>
</dbReference>
<evidence type="ECO:0000256" key="2">
    <source>
        <dbReference type="ARBA" id="ARBA00004214"/>
    </source>
</evidence>
<sequence length="563" mass="63082">MLSWSTLANFFWDLQCKIYFLLVARLNPANFLRLEYLAFASFGLFLEFSLTGICSALKLTVPSHTIHGIEGQPLHLSVDYNFNATASEIQIIWLFERSQSNPKYLLGSVNQRVVPDLEYQHKFTLIPPNASLRINPLHLSDEGNYIVKVNVHGNGTIAASQKIQVAVDVPVTKPTVHTEPSSGVVEYVGNITLKCTVDRGTRVAYHWMKNGKRLHAGPNYTFSSNNATLLIAPVVKEDIGNYSCLVSNPVSAMESEIIAPTIYYGPYGLRVKSDKGLNIGAVFTVDMGEVVLFDCSADSNPPNTYSWIQRDDNTTQVIKYGPHLEVVSDKMAQKTTDYMCCAFNNATGKRDETHFTVVVMSVGLEKLAQKGKSLSSLAVITGISLFLILAMAFLFLWKRYQPHKGHESALDDFGIYEFITFPDLTSGSRVSSQSVPGPDFVAAQDMLSTVYEVIRHIPEQPQQDHQLMRYLHYKKFRYVLGYVFNCVSKLYKIQSDIFYGLSSVVARFLQKSVTSMVLSMHSYHTSFWELEGNGFPQDMVEVPGNYAWDSEKEKGKGANTSKH</sequence>
<keyword evidence="19" id="KW-0393">Immunoglobulin domain</keyword>
<keyword evidence="12 23" id="KW-1133">Transmembrane helix</keyword>
<keyword evidence="7 23" id="KW-0812">Transmembrane</keyword>
<dbReference type="FunFam" id="2.60.40.10:FF:000624">
    <property type="entry name" value="HEPACAM family member 2 isoform X1"/>
    <property type="match status" value="1"/>
</dbReference>
<evidence type="ECO:0000256" key="1">
    <source>
        <dbReference type="ARBA" id="ARBA00004186"/>
    </source>
</evidence>
<protein>
    <recommendedName>
        <fullName evidence="21">HEPACAM family member 2</fullName>
    </recommendedName>
    <alternativeName>
        <fullName evidence="22">Mitotic kinetics regulator</fullName>
    </alternativeName>
</protein>
<dbReference type="GO" id="GO:0051301">
    <property type="term" value="P:cell division"/>
    <property type="evidence" value="ECO:0007669"/>
    <property type="project" value="UniProtKB-KW"/>
</dbReference>
<dbReference type="FunFam" id="2.60.40.10:FF:000506">
    <property type="entry name" value="HEPACAM family member 2 isoform X2"/>
    <property type="match status" value="1"/>
</dbReference>
<dbReference type="STRING" id="333673.A0A3M0JW75"/>
<keyword evidence="18" id="KW-0131">Cell cycle</keyword>
<dbReference type="SMART" id="SM00408">
    <property type="entry name" value="IGc2"/>
    <property type="match status" value="1"/>
</dbReference>
<evidence type="ECO:0000256" key="8">
    <source>
        <dbReference type="ARBA" id="ARBA00022729"/>
    </source>
</evidence>
<evidence type="ECO:0000256" key="14">
    <source>
        <dbReference type="ARBA" id="ARBA00023136"/>
    </source>
</evidence>
<evidence type="ECO:0000256" key="23">
    <source>
        <dbReference type="SAM" id="Phobius"/>
    </source>
</evidence>
<evidence type="ECO:0000313" key="26">
    <source>
        <dbReference type="Proteomes" id="UP000269221"/>
    </source>
</evidence>
<evidence type="ECO:0000256" key="10">
    <source>
        <dbReference type="ARBA" id="ARBA00022765"/>
    </source>
</evidence>
<dbReference type="InterPro" id="IPR036179">
    <property type="entry name" value="Ig-like_dom_sf"/>
</dbReference>
<dbReference type="InterPro" id="IPR003599">
    <property type="entry name" value="Ig_sub"/>
</dbReference>
<feature type="domain" description="Ig-like" evidence="24">
    <location>
        <begin position="260"/>
        <end position="356"/>
    </location>
</feature>
<keyword evidence="17" id="KW-0206">Cytoskeleton</keyword>
<evidence type="ECO:0000256" key="19">
    <source>
        <dbReference type="ARBA" id="ARBA00023319"/>
    </source>
</evidence>
<dbReference type="GO" id="GO:0007098">
    <property type="term" value="P:centrosome cycle"/>
    <property type="evidence" value="ECO:0007669"/>
    <property type="project" value="TreeGrafter"/>
</dbReference>
<dbReference type="PANTHER" id="PTHR44888">
    <property type="entry name" value="HEPACAM FAMILY MEMBER 2-RELATED"/>
    <property type="match status" value="1"/>
</dbReference>
<reference evidence="25 26" key="1">
    <citation type="submission" date="2018-07" db="EMBL/GenBank/DDBJ databases">
        <title>A high quality draft genome assembly of the barn swallow (H. rustica rustica).</title>
        <authorList>
            <person name="Formenti G."/>
            <person name="Chiara M."/>
            <person name="Poveda L."/>
            <person name="Francoijs K.-J."/>
            <person name="Bonisoli-Alquati A."/>
            <person name="Canova L."/>
            <person name="Gianfranceschi L."/>
            <person name="Horner D.S."/>
            <person name="Saino N."/>
        </authorList>
    </citation>
    <scope>NUCLEOTIDE SEQUENCE [LARGE SCALE GENOMIC DNA]</scope>
    <source>
        <strain evidence="25">Chelidonia</strain>
        <tissue evidence="25">Blood</tissue>
    </source>
</reference>
<dbReference type="SMART" id="SM00409">
    <property type="entry name" value="IG"/>
    <property type="match status" value="3"/>
</dbReference>
<evidence type="ECO:0000256" key="15">
    <source>
        <dbReference type="ARBA" id="ARBA00023157"/>
    </source>
</evidence>
<evidence type="ECO:0000256" key="17">
    <source>
        <dbReference type="ARBA" id="ARBA00023212"/>
    </source>
</evidence>
<evidence type="ECO:0000256" key="4">
    <source>
        <dbReference type="ARBA" id="ARBA00004614"/>
    </source>
</evidence>
<organism evidence="25 26">
    <name type="scientific">Hirundo rustica rustica</name>
    <dbReference type="NCBI Taxonomy" id="333673"/>
    <lineage>
        <taxon>Eukaryota</taxon>
        <taxon>Metazoa</taxon>
        <taxon>Chordata</taxon>
        <taxon>Craniata</taxon>
        <taxon>Vertebrata</taxon>
        <taxon>Euteleostomi</taxon>
        <taxon>Archelosauria</taxon>
        <taxon>Archosauria</taxon>
        <taxon>Dinosauria</taxon>
        <taxon>Saurischia</taxon>
        <taxon>Theropoda</taxon>
        <taxon>Coelurosauria</taxon>
        <taxon>Aves</taxon>
        <taxon>Neognathae</taxon>
        <taxon>Neoaves</taxon>
        <taxon>Telluraves</taxon>
        <taxon>Australaves</taxon>
        <taxon>Passeriformes</taxon>
        <taxon>Sylvioidea</taxon>
        <taxon>Hirundinidae</taxon>
        <taxon>Hirundo</taxon>
    </lineage>
</organism>
<dbReference type="InterPro" id="IPR013783">
    <property type="entry name" value="Ig-like_fold"/>
</dbReference>
<evidence type="ECO:0000256" key="6">
    <source>
        <dbReference type="ARBA" id="ARBA00022618"/>
    </source>
</evidence>
<keyword evidence="9" id="KW-0677">Repeat</keyword>
<dbReference type="Pfam" id="PF07686">
    <property type="entry name" value="V-set"/>
    <property type="match status" value="1"/>
</dbReference>
<feature type="transmembrane region" description="Helical" evidence="23">
    <location>
        <begin position="374"/>
        <end position="397"/>
    </location>
</feature>
<evidence type="ECO:0000256" key="3">
    <source>
        <dbReference type="ARBA" id="ARBA00004300"/>
    </source>
</evidence>
<dbReference type="EMBL" id="QRBI01000123">
    <property type="protein sequence ID" value="RMC04995.1"/>
    <property type="molecule type" value="Genomic_DNA"/>
</dbReference>
<keyword evidence="26" id="KW-1185">Reference proteome</keyword>
<evidence type="ECO:0000256" key="20">
    <source>
        <dbReference type="ARBA" id="ARBA00059869"/>
    </source>
</evidence>
<dbReference type="Pfam" id="PF13927">
    <property type="entry name" value="Ig_3"/>
    <property type="match status" value="1"/>
</dbReference>
<keyword evidence="11" id="KW-0498">Mitosis</keyword>
<evidence type="ECO:0000256" key="11">
    <source>
        <dbReference type="ARBA" id="ARBA00022776"/>
    </source>
</evidence>
<evidence type="ECO:0000256" key="22">
    <source>
        <dbReference type="ARBA" id="ARBA00078454"/>
    </source>
</evidence>
<comment type="caution">
    <text evidence="25">The sequence shown here is derived from an EMBL/GenBank/DDBJ whole genome shotgun (WGS) entry which is preliminary data.</text>
</comment>
<evidence type="ECO:0000313" key="25">
    <source>
        <dbReference type="EMBL" id="RMC04995.1"/>
    </source>
</evidence>
<accession>A0A3M0JW75</accession>
<evidence type="ECO:0000256" key="5">
    <source>
        <dbReference type="ARBA" id="ARBA00022490"/>
    </source>
</evidence>
<name>A0A3M0JW75_HIRRU</name>
<dbReference type="SUPFAM" id="SSF48726">
    <property type="entry name" value="Immunoglobulin"/>
    <property type="match status" value="3"/>
</dbReference>
<dbReference type="GO" id="GO:0005813">
    <property type="term" value="C:centrosome"/>
    <property type="evidence" value="ECO:0007669"/>
    <property type="project" value="UniProtKB-SubCell"/>
</dbReference>
<dbReference type="AlphaFoldDB" id="A0A3M0JW75"/>
<comment type="function">
    <text evidence="20">Required during prometaphase for centrosome maturation. Following poly-ADP-ribosylation (PARsylation) by TNKS, translocates from the Golgi apparatus to mitotic centrosomes and plays a key role in the formation of robust microtubules for prompt movement of chromosomes: anchors AKAP9/CG-NAP, a scaffold protein of the gamma-tubulin ring complex and promotes centrosome maturation.</text>
</comment>
<keyword evidence="6" id="KW-0132">Cell division</keyword>
<evidence type="ECO:0000256" key="16">
    <source>
        <dbReference type="ARBA" id="ARBA00023180"/>
    </source>
</evidence>
<keyword evidence="15" id="KW-1015">Disulfide bond</keyword>
<keyword evidence="13" id="KW-0333">Golgi apparatus</keyword>
<dbReference type="GO" id="GO:0030496">
    <property type="term" value="C:midbody"/>
    <property type="evidence" value="ECO:0007669"/>
    <property type="project" value="UniProtKB-SubCell"/>
</dbReference>
<dbReference type="PANTHER" id="PTHR44888:SF1">
    <property type="entry name" value="HEPACAM FAMILY MEMBER 2"/>
    <property type="match status" value="1"/>
</dbReference>
<feature type="domain" description="Ig-like" evidence="24">
    <location>
        <begin position="174"/>
        <end position="258"/>
    </location>
</feature>
<evidence type="ECO:0000256" key="7">
    <source>
        <dbReference type="ARBA" id="ARBA00022692"/>
    </source>
</evidence>